<accession>A0AA36MD11</accession>
<sequence length="241" mass="27985">MDKILLILAYQLYLGKGSEDVERLCQLKPTSGLCQPYKTYGSQFAGYNTTWTRLRDLSKGDQNFLRLARQTDDDPSCKSLKAEYDQVCFTPPPAAAFQETKAFCDAFVETCAKSLKTNLFTNLKAIAIDYTAYCKEQRERFRYVCPKPLRFRTYAEQAVDFCLRYTERCPKEKIPDEPVPFEIADESHIYIREIESRCRTAYRAARTFCLHPELLKYPKYAIPCAMYKADCIDVYKKVIYG</sequence>
<organism evidence="1 2">
    <name type="scientific">Cylicocyclus nassatus</name>
    <name type="common">Nematode worm</name>
    <dbReference type="NCBI Taxonomy" id="53992"/>
    <lineage>
        <taxon>Eukaryota</taxon>
        <taxon>Metazoa</taxon>
        <taxon>Ecdysozoa</taxon>
        <taxon>Nematoda</taxon>
        <taxon>Chromadorea</taxon>
        <taxon>Rhabditida</taxon>
        <taxon>Rhabditina</taxon>
        <taxon>Rhabditomorpha</taxon>
        <taxon>Strongyloidea</taxon>
        <taxon>Strongylidae</taxon>
        <taxon>Cylicocyclus</taxon>
    </lineage>
</organism>
<proteinExistence type="predicted"/>
<comment type="caution">
    <text evidence="1">The sequence shown here is derived from an EMBL/GenBank/DDBJ whole genome shotgun (WGS) entry which is preliminary data.</text>
</comment>
<dbReference type="Proteomes" id="UP001176961">
    <property type="component" value="Unassembled WGS sequence"/>
</dbReference>
<dbReference type="EMBL" id="CATQJL010000316">
    <property type="protein sequence ID" value="CAJ0608599.1"/>
    <property type="molecule type" value="Genomic_DNA"/>
</dbReference>
<name>A0AA36MD11_CYLNA</name>
<keyword evidence="2" id="KW-1185">Reference proteome</keyword>
<evidence type="ECO:0000313" key="2">
    <source>
        <dbReference type="Proteomes" id="UP001176961"/>
    </source>
</evidence>
<evidence type="ECO:0000313" key="1">
    <source>
        <dbReference type="EMBL" id="CAJ0608599.1"/>
    </source>
</evidence>
<dbReference type="AlphaFoldDB" id="A0AA36MD11"/>
<reference evidence="1" key="1">
    <citation type="submission" date="2023-07" db="EMBL/GenBank/DDBJ databases">
        <authorList>
            <consortium name="CYATHOMIX"/>
        </authorList>
    </citation>
    <scope>NUCLEOTIDE SEQUENCE</scope>
    <source>
        <strain evidence="1">N/A</strain>
    </source>
</reference>
<protein>
    <submittedName>
        <fullName evidence="1">Uncharacterized protein</fullName>
    </submittedName>
</protein>
<gene>
    <name evidence="1" type="ORF">CYNAS_LOCUS20582</name>
</gene>